<dbReference type="Gene3D" id="2.170.270.10">
    <property type="entry name" value="SET domain"/>
    <property type="match status" value="1"/>
</dbReference>
<dbReference type="PANTHER" id="PTHR47332">
    <property type="entry name" value="SET DOMAIN-CONTAINING PROTEIN 5"/>
    <property type="match status" value="1"/>
</dbReference>
<evidence type="ECO:0000313" key="3">
    <source>
        <dbReference type="Proteomes" id="UP001283341"/>
    </source>
</evidence>
<evidence type="ECO:0000313" key="2">
    <source>
        <dbReference type="EMBL" id="KAK3314537.1"/>
    </source>
</evidence>
<dbReference type="PROSITE" id="PS50280">
    <property type="entry name" value="SET"/>
    <property type="match status" value="1"/>
</dbReference>
<dbReference type="PANTHER" id="PTHR47332:SF6">
    <property type="entry name" value="SET DOMAIN-CONTAINING PROTEIN"/>
    <property type="match status" value="1"/>
</dbReference>
<dbReference type="Pfam" id="PF00856">
    <property type="entry name" value="SET"/>
    <property type="match status" value="1"/>
</dbReference>
<organism evidence="2 3">
    <name type="scientific">Apodospora peruviana</name>
    <dbReference type="NCBI Taxonomy" id="516989"/>
    <lineage>
        <taxon>Eukaryota</taxon>
        <taxon>Fungi</taxon>
        <taxon>Dikarya</taxon>
        <taxon>Ascomycota</taxon>
        <taxon>Pezizomycotina</taxon>
        <taxon>Sordariomycetes</taxon>
        <taxon>Sordariomycetidae</taxon>
        <taxon>Sordariales</taxon>
        <taxon>Lasiosphaeriaceae</taxon>
        <taxon>Apodospora</taxon>
    </lineage>
</organism>
<dbReference type="InterPro" id="IPR001214">
    <property type="entry name" value="SET_dom"/>
</dbReference>
<sequence>MPTDKGTTNKLCVFTNTNFHFGQGVSIVARPETARKLVDDRLLMKSRYEYPSSDVKYEAIDRPALGVGLFVKPEHRYFAGETIMVDYPTLVLPSGAVDSVDLNLLNNLRWKALLQLSKETRARTRGLAQSKGGYMDEIVNVFDTNAFTHEKAGDLHDIIFAKAARMNHNCLPNAFTRTNHSSFAMEVIALRDIRDGEEITISYLDASTESTSKERRNKLSSDWNFDCGCSICAPGKGTKEESDRRREKIAKERKLLQSSRGDAAKIMRHVETMLGLFDEEGMIMPKAEYYALAAHASKHLGRRKDAMEFAELAKGQWNIIFGPESRECASMDEFQLELGAA</sequence>
<reference evidence="2" key="2">
    <citation type="submission" date="2023-06" db="EMBL/GenBank/DDBJ databases">
        <authorList>
            <consortium name="Lawrence Berkeley National Laboratory"/>
            <person name="Haridas S."/>
            <person name="Hensen N."/>
            <person name="Bonometti L."/>
            <person name="Westerberg I."/>
            <person name="Brannstrom I.O."/>
            <person name="Guillou S."/>
            <person name="Cros-Aarteil S."/>
            <person name="Calhoun S."/>
            <person name="Kuo A."/>
            <person name="Mondo S."/>
            <person name="Pangilinan J."/>
            <person name="Riley R."/>
            <person name="Labutti K."/>
            <person name="Andreopoulos B."/>
            <person name="Lipzen A."/>
            <person name="Chen C."/>
            <person name="Yanf M."/>
            <person name="Daum C."/>
            <person name="Ng V."/>
            <person name="Clum A."/>
            <person name="Steindorff A."/>
            <person name="Ohm R."/>
            <person name="Martin F."/>
            <person name="Silar P."/>
            <person name="Natvig D."/>
            <person name="Lalanne C."/>
            <person name="Gautier V."/>
            <person name="Ament-Velasquez S.L."/>
            <person name="Kruys A."/>
            <person name="Hutchinson M.I."/>
            <person name="Powell A.J."/>
            <person name="Barry K."/>
            <person name="Miller A.N."/>
            <person name="Grigoriev I.V."/>
            <person name="Debuchy R."/>
            <person name="Gladieux P."/>
            <person name="Thoren M.H."/>
            <person name="Johannesson H."/>
        </authorList>
    </citation>
    <scope>NUCLEOTIDE SEQUENCE</scope>
    <source>
        <strain evidence="2">CBS 118394</strain>
    </source>
</reference>
<gene>
    <name evidence="2" type="ORF">B0H66DRAFT_593257</name>
</gene>
<name>A0AAE0M0G5_9PEZI</name>
<dbReference type="InterPro" id="IPR053185">
    <property type="entry name" value="SET_domain_protein"/>
</dbReference>
<dbReference type="AlphaFoldDB" id="A0AAE0M0G5"/>
<evidence type="ECO:0000259" key="1">
    <source>
        <dbReference type="PROSITE" id="PS50280"/>
    </source>
</evidence>
<keyword evidence="3" id="KW-1185">Reference proteome</keyword>
<dbReference type="EMBL" id="JAUEDM010000006">
    <property type="protein sequence ID" value="KAK3314537.1"/>
    <property type="molecule type" value="Genomic_DNA"/>
</dbReference>
<reference evidence="2" key="1">
    <citation type="journal article" date="2023" name="Mol. Phylogenet. Evol.">
        <title>Genome-scale phylogeny and comparative genomics of the fungal order Sordariales.</title>
        <authorList>
            <person name="Hensen N."/>
            <person name="Bonometti L."/>
            <person name="Westerberg I."/>
            <person name="Brannstrom I.O."/>
            <person name="Guillou S."/>
            <person name="Cros-Aarteil S."/>
            <person name="Calhoun S."/>
            <person name="Haridas S."/>
            <person name="Kuo A."/>
            <person name="Mondo S."/>
            <person name="Pangilinan J."/>
            <person name="Riley R."/>
            <person name="LaButti K."/>
            <person name="Andreopoulos B."/>
            <person name="Lipzen A."/>
            <person name="Chen C."/>
            <person name="Yan M."/>
            <person name="Daum C."/>
            <person name="Ng V."/>
            <person name="Clum A."/>
            <person name="Steindorff A."/>
            <person name="Ohm R.A."/>
            <person name="Martin F."/>
            <person name="Silar P."/>
            <person name="Natvig D.O."/>
            <person name="Lalanne C."/>
            <person name="Gautier V."/>
            <person name="Ament-Velasquez S.L."/>
            <person name="Kruys A."/>
            <person name="Hutchinson M.I."/>
            <person name="Powell A.J."/>
            <person name="Barry K."/>
            <person name="Miller A.N."/>
            <person name="Grigoriev I.V."/>
            <person name="Debuchy R."/>
            <person name="Gladieux P."/>
            <person name="Hiltunen Thoren M."/>
            <person name="Johannesson H."/>
        </authorList>
    </citation>
    <scope>NUCLEOTIDE SEQUENCE</scope>
    <source>
        <strain evidence="2">CBS 118394</strain>
    </source>
</reference>
<dbReference type="InterPro" id="IPR046341">
    <property type="entry name" value="SET_dom_sf"/>
</dbReference>
<comment type="caution">
    <text evidence="2">The sequence shown here is derived from an EMBL/GenBank/DDBJ whole genome shotgun (WGS) entry which is preliminary data.</text>
</comment>
<accession>A0AAE0M0G5</accession>
<dbReference type="CDD" id="cd20071">
    <property type="entry name" value="SET_SMYD"/>
    <property type="match status" value="1"/>
</dbReference>
<protein>
    <recommendedName>
        <fullName evidence="1">SET domain-containing protein</fullName>
    </recommendedName>
</protein>
<proteinExistence type="predicted"/>
<dbReference type="Proteomes" id="UP001283341">
    <property type="component" value="Unassembled WGS sequence"/>
</dbReference>
<feature type="domain" description="SET" evidence="1">
    <location>
        <begin position="9"/>
        <end position="204"/>
    </location>
</feature>
<dbReference type="SUPFAM" id="SSF82199">
    <property type="entry name" value="SET domain"/>
    <property type="match status" value="1"/>
</dbReference>